<keyword evidence="13 19" id="KW-0560">Oxidoreductase</keyword>
<dbReference type="OrthoDB" id="1470350at2759"/>
<keyword evidence="10" id="KW-0274">FAD</keyword>
<dbReference type="PANTHER" id="PTHR24301:SF2">
    <property type="entry name" value="THROMBOXANE-A SYNTHASE"/>
    <property type="match status" value="1"/>
</dbReference>
<evidence type="ECO:0000256" key="15">
    <source>
        <dbReference type="ARBA" id="ARBA00023033"/>
    </source>
</evidence>
<keyword evidence="8" id="KW-0288">FMN</keyword>
<dbReference type="InterPro" id="IPR036396">
    <property type="entry name" value="Cyt_P450_sf"/>
</dbReference>
<comment type="similarity">
    <text evidence="19">Belongs to the cytochrome P450 family.</text>
</comment>
<dbReference type="PROSITE" id="PS00086">
    <property type="entry name" value="CYTOCHROME_P450"/>
    <property type="match status" value="1"/>
</dbReference>
<keyword evidence="11" id="KW-0521">NADP</keyword>
<evidence type="ECO:0000256" key="8">
    <source>
        <dbReference type="ARBA" id="ARBA00022643"/>
    </source>
</evidence>
<keyword evidence="9 18" id="KW-0479">Metal-binding</keyword>
<dbReference type="EMBL" id="KK088413">
    <property type="protein sequence ID" value="EYE98591.1"/>
    <property type="molecule type" value="Genomic_DNA"/>
</dbReference>
<evidence type="ECO:0000256" key="10">
    <source>
        <dbReference type="ARBA" id="ARBA00022827"/>
    </source>
</evidence>
<keyword evidence="12" id="KW-0249">Electron transport</keyword>
<dbReference type="Proteomes" id="UP000019804">
    <property type="component" value="Unassembled WGS sequence"/>
</dbReference>
<dbReference type="PANTHER" id="PTHR24301">
    <property type="entry name" value="THROMBOXANE-A SYNTHASE"/>
    <property type="match status" value="1"/>
</dbReference>
<evidence type="ECO:0000256" key="4">
    <source>
        <dbReference type="ARBA" id="ARBA00010018"/>
    </source>
</evidence>
<dbReference type="GO" id="GO:0003958">
    <property type="term" value="F:NADPH-hemoprotein reductase activity"/>
    <property type="evidence" value="ECO:0007669"/>
    <property type="project" value="UniProtKB-EC"/>
</dbReference>
<comment type="cofactor">
    <cofactor evidence="2 18">
        <name>heme</name>
        <dbReference type="ChEBI" id="CHEBI:30413"/>
    </cofactor>
</comment>
<dbReference type="GO" id="GO:0020037">
    <property type="term" value="F:heme binding"/>
    <property type="evidence" value="ECO:0007669"/>
    <property type="project" value="InterPro"/>
</dbReference>
<evidence type="ECO:0000256" key="7">
    <source>
        <dbReference type="ARBA" id="ARBA00022630"/>
    </source>
</evidence>
<dbReference type="STRING" id="1388766.A0A017SP83"/>
<evidence type="ECO:0000256" key="13">
    <source>
        <dbReference type="ARBA" id="ARBA00023002"/>
    </source>
</evidence>
<evidence type="ECO:0000256" key="18">
    <source>
        <dbReference type="PIRSR" id="PIRSR602401-1"/>
    </source>
</evidence>
<protein>
    <submittedName>
        <fullName evidence="20">Putative cytochrome P450</fullName>
    </submittedName>
</protein>
<dbReference type="GO" id="GO:0016712">
    <property type="term" value="F:oxidoreductase activity, acting on paired donors, with incorporation or reduction of molecular oxygen, reduced flavin or flavoprotein as one donor, and incorporation of one atom of oxygen"/>
    <property type="evidence" value="ECO:0007669"/>
    <property type="project" value="UniProtKB-EC"/>
</dbReference>
<dbReference type="Gene3D" id="1.10.630.10">
    <property type="entry name" value="Cytochrome P450"/>
    <property type="match status" value="1"/>
</dbReference>
<reference evidence="21" key="1">
    <citation type="journal article" date="2014" name="Nat. Commun.">
        <title>Genomic adaptations of the halophilic Dead Sea filamentous fungus Eurotium rubrum.</title>
        <authorList>
            <person name="Kis-Papo T."/>
            <person name="Weig A.R."/>
            <person name="Riley R."/>
            <person name="Persoh D."/>
            <person name="Salamov A."/>
            <person name="Sun H."/>
            <person name="Lipzen A."/>
            <person name="Wasser S.P."/>
            <person name="Rambold G."/>
            <person name="Grigoriev I.V."/>
            <person name="Nevo E."/>
        </authorList>
    </citation>
    <scope>NUCLEOTIDE SEQUENCE [LARGE SCALE GENOMIC DNA]</scope>
    <source>
        <strain evidence="21">CBS 135680</strain>
    </source>
</reference>
<dbReference type="RefSeq" id="XP_040642279.1">
    <property type="nucleotide sequence ID" value="XM_040786101.1"/>
</dbReference>
<keyword evidence="14 18" id="KW-0408">Iron</keyword>
<dbReference type="PRINTS" id="PR00463">
    <property type="entry name" value="EP450I"/>
</dbReference>
<evidence type="ECO:0000256" key="6">
    <source>
        <dbReference type="ARBA" id="ARBA00022617"/>
    </source>
</evidence>
<evidence type="ECO:0000256" key="9">
    <source>
        <dbReference type="ARBA" id="ARBA00022723"/>
    </source>
</evidence>
<dbReference type="FunFam" id="1.10.630.10:FF:000040">
    <property type="entry name" value="Bifunctional cytochrome P450/NADPH--P450 reductase"/>
    <property type="match status" value="1"/>
</dbReference>
<comment type="cofactor">
    <cofactor evidence="3">
        <name>FAD</name>
        <dbReference type="ChEBI" id="CHEBI:57692"/>
    </cofactor>
</comment>
<dbReference type="InterPro" id="IPR002401">
    <property type="entry name" value="Cyt_P450_E_grp-I"/>
</dbReference>
<name>A0A017SP83_ASPRC</name>
<evidence type="ECO:0000256" key="2">
    <source>
        <dbReference type="ARBA" id="ARBA00001971"/>
    </source>
</evidence>
<keyword evidence="21" id="KW-1185">Reference proteome</keyword>
<keyword evidence="7" id="KW-0285">Flavoprotein</keyword>
<sequence length="461" mass="51432">MPAPIPAPPGLPILGNILDVSPSNTWGSLNALAEKYGPIFKINVLGHQIVFVANNAYIEEICDQTRFRKCVTGPVVEIRAAVHDSLFTAFHSEDDSWGKAHRIMAPLVSPEAVRQEFAGMRDTAKDLVQKWSSGHHQKVSVTNDLDRLNHAANMLCFFDQRVNCVLGEEPAVIKAQEAATGEAMRRPTRPRLFNWLYYNRKFDNYIKIMRDYGAKIVATRKDSQNPKKDMLYAMLHGKDPQSGNSLTDSQVLDEIINIFIGSATAPNLVSFALYYLVKNPEEIKKAQEEIDAVVGTGEWEYEHLSQLPYCEAILREAFRLSAVAPGFNIEPIPDTQGPVTLGDGKYEIPTNQPIIAILSQVNRDPDVFEDPNAFKPERMVGEKYDRLPSGVKKGFGNGKRECIGKKYAYDWSFFALVAILRDIDIEEADAGYKVANAGVNYNGAFSVKPLGFHALVSPRKR</sequence>
<evidence type="ECO:0000256" key="16">
    <source>
        <dbReference type="ARBA" id="ARBA00047827"/>
    </source>
</evidence>
<dbReference type="SUPFAM" id="SSF48264">
    <property type="entry name" value="Cytochrome P450"/>
    <property type="match status" value="1"/>
</dbReference>
<comment type="similarity">
    <text evidence="4">In the N-terminal section; belongs to the cytochrome P450 family.</text>
</comment>
<proteinExistence type="inferred from homology"/>
<dbReference type="GeneID" id="63701225"/>
<evidence type="ECO:0000256" key="14">
    <source>
        <dbReference type="ARBA" id="ARBA00023004"/>
    </source>
</evidence>
<comment type="catalytic activity">
    <reaction evidence="16">
        <text>an organic molecule + reduced [NADPH--hemoprotein reductase] + O2 = an alcohol + oxidized [NADPH--hemoprotein reductase] + H2O + H(+)</text>
        <dbReference type="Rhea" id="RHEA:17149"/>
        <dbReference type="Rhea" id="RHEA-COMP:11964"/>
        <dbReference type="Rhea" id="RHEA-COMP:11965"/>
        <dbReference type="ChEBI" id="CHEBI:15377"/>
        <dbReference type="ChEBI" id="CHEBI:15378"/>
        <dbReference type="ChEBI" id="CHEBI:15379"/>
        <dbReference type="ChEBI" id="CHEBI:30879"/>
        <dbReference type="ChEBI" id="CHEBI:57618"/>
        <dbReference type="ChEBI" id="CHEBI:58210"/>
        <dbReference type="ChEBI" id="CHEBI:142491"/>
        <dbReference type="EC" id="1.14.14.1"/>
    </reaction>
</comment>
<keyword evidence="6 18" id="KW-0349">Heme</keyword>
<evidence type="ECO:0000256" key="12">
    <source>
        <dbReference type="ARBA" id="ARBA00022982"/>
    </source>
</evidence>
<comment type="cofactor">
    <cofactor evidence="1">
        <name>FMN</name>
        <dbReference type="ChEBI" id="CHEBI:58210"/>
    </cofactor>
</comment>
<keyword evidence="5" id="KW-0813">Transport</keyword>
<evidence type="ECO:0000256" key="11">
    <source>
        <dbReference type="ARBA" id="ARBA00022857"/>
    </source>
</evidence>
<dbReference type="InterPro" id="IPR017972">
    <property type="entry name" value="Cyt_P450_CS"/>
</dbReference>
<organism evidence="20 21">
    <name type="scientific">Aspergillus ruber (strain CBS 135680)</name>
    <dbReference type="NCBI Taxonomy" id="1388766"/>
    <lineage>
        <taxon>Eukaryota</taxon>
        <taxon>Fungi</taxon>
        <taxon>Dikarya</taxon>
        <taxon>Ascomycota</taxon>
        <taxon>Pezizomycotina</taxon>
        <taxon>Eurotiomycetes</taxon>
        <taxon>Eurotiomycetidae</taxon>
        <taxon>Eurotiales</taxon>
        <taxon>Aspergillaceae</taxon>
        <taxon>Aspergillus</taxon>
        <taxon>Aspergillus subgen. Aspergillus</taxon>
    </lineage>
</organism>
<dbReference type="HOGENOM" id="CLU_001570_5_4_1"/>
<evidence type="ECO:0000313" key="20">
    <source>
        <dbReference type="EMBL" id="EYE98591.1"/>
    </source>
</evidence>
<evidence type="ECO:0000256" key="1">
    <source>
        <dbReference type="ARBA" id="ARBA00001917"/>
    </source>
</evidence>
<dbReference type="InterPro" id="IPR001128">
    <property type="entry name" value="Cyt_P450"/>
</dbReference>
<evidence type="ECO:0000256" key="17">
    <source>
        <dbReference type="ARBA" id="ARBA00049342"/>
    </source>
</evidence>
<dbReference type="Pfam" id="PF00067">
    <property type="entry name" value="p450"/>
    <property type="match status" value="1"/>
</dbReference>
<keyword evidence="15 19" id="KW-0503">Monooxygenase</keyword>
<dbReference type="AlphaFoldDB" id="A0A017SP83"/>
<accession>A0A017SP83</accession>
<evidence type="ECO:0000256" key="5">
    <source>
        <dbReference type="ARBA" id="ARBA00022448"/>
    </source>
</evidence>
<comment type="catalytic activity">
    <reaction evidence="17">
        <text>2 oxidized [cytochrome P450] + NADPH = 2 reduced [cytochrome P450] + NADP(+) + H(+)</text>
        <dbReference type="Rhea" id="RHEA:24040"/>
        <dbReference type="Rhea" id="RHEA-COMP:14627"/>
        <dbReference type="Rhea" id="RHEA-COMP:14628"/>
        <dbReference type="ChEBI" id="CHEBI:15378"/>
        <dbReference type="ChEBI" id="CHEBI:55376"/>
        <dbReference type="ChEBI" id="CHEBI:57783"/>
        <dbReference type="ChEBI" id="CHEBI:58349"/>
        <dbReference type="ChEBI" id="CHEBI:60344"/>
        <dbReference type="EC" id="1.6.2.4"/>
    </reaction>
</comment>
<dbReference type="GO" id="GO:0005506">
    <property type="term" value="F:iron ion binding"/>
    <property type="evidence" value="ECO:0007669"/>
    <property type="project" value="InterPro"/>
</dbReference>
<evidence type="ECO:0000256" key="19">
    <source>
        <dbReference type="RuleBase" id="RU000461"/>
    </source>
</evidence>
<feature type="binding site" description="axial binding residue" evidence="18">
    <location>
        <position position="402"/>
    </location>
    <ligand>
        <name>heme</name>
        <dbReference type="ChEBI" id="CHEBI:30413"/>
    </ligand>
    <ligandPart>
        <name>Fe</name>
        <dbReference type="ChEBI" id="CHEBI:18248"/>
    </ligandPart>
</feature>
<evidence type="ECO:0000313" key="21">
    <source>
        <dbReference type="Proteomes" id="UP000019804"/>
    </source>
</evidence>
<gene>
    <name evidence="20" type="ORF">EURHEDRAFT_512809</name>
</gene>
<evidence type="ECO:0000256" key="3">
    <source>
        <dbReference type="ARBA" id="ARBA00001974"/>
    </source>
</evidence>